<dbReference type="Gene3D" id="2.40.50.140">
    <property type="entry name" value="Nucleic acid-binding proteins"/>
    <property type="match status" value="2"/>
</dbReference>
<dbReference type="InterPro" id="IPR012340">
    <property type="entry name" value="NA-bd_OB-fold"/>
</dbReference>
<evidence type="ECO:0000313" key="9">
    <source>
        <dbReference type="EMBL" id="ORA07130.1"/>
    </source>
</evidence>
<dbReference type="STRING" id="564198.BST17_01265"/>
<dbReference type="InterPro" id="IPR003959">
    <property type="entry name" value="ATPase_AAA_core"/>
</dbReference>
<dbReference type="InterPro" id="IPR022482">
    <property type="entry name" value="Proteasome_ATPase"/>
</dbReference>
<reference evidence="9 10" key="1">
    <citation type="submission" date="2017-02" db="EMBL/GenBank/DDBJ databases">
        <title>The new phylogeny of genus Mycobacterium.</title>
        <authorList>
            <person name="Tortoli E."/>
            <person name="Trovato A."/>
            <person name="Cirillo D.M."/>
        </authorList>
    </citation>
    <scope>NUCLEOTIDE SEQUENCE [LARGE SCALE GENOMIC DNA]</scope>
    <source>
        <strain evidence="9 10">DSM 45578</strain>
    </source>
</reference>
<evidence type="ECO:0000256" key="1">
    <source>
        <dbReference type="ARBA" id="ARBA00022741"/>
    </source>
</evidence>
<gene>
    <name evidence="6" type="primary">arc</name>
    <name evidence="9" type="ORF">BST17_01265</name>
</gene>
<evidence type="ECO:0000256" key="4">
    <source>
        <dbReference type="ARBA" id="ARBA00023054"/>
    </source>
</evidence>
<dbReference type="InterPro" id="IPR041626">
    <property type="entry name" value="Prot_ATP_ID_OB_N"/>
</dbReference>
<evidence type="ECO:0000256" key="5">
    <source>
        <dbReference type="ARBA" id="ARBA00023186"/>
    </source>
</evidence>
<dbReference type="HAMAP" id="MF_02112">
    <property type="entry name" value="ARC_ATPase"/>
    <property type="match status" value="1"/>
</dbReference>
<keyword evidence="5" id="KW-0143">Chaperone</keyword>
<organism evidence="9 10">
    <name type="scientific">Mycolicibacterium bacteremicum</name>
    <name type="common">Mycobacterium bacteremicum</name>
    <dbReference type="NCBI Taxonomy" id="564198"/>
    <lineage>
        <taxon>Bacteria</taxon>
        <taxon>Bacillati</taxon>
        <taxon>Actinomycetota</taxon>
        <taxon>Actinomycetes</taxon>
        <taxon>Mycobacteriales</taxon>
        <taxon>Mycobacteriaceae</taxon>
        <taxon>Mycolicibacterium</taxon>
    </lineage>
</organism>
<dbReference type="NCBIfam" id="TIGR03689">
    <property type="entry name" value="pup_AAA"/>
    <property type="match status" value="1"/>
</dbReference>
<dbReference type="GO" id="GO:0000502">
    <property type="term" value="C:proteasome complex"/>
    <property type="evidence" value="ECO:0007669"/>
    <property type="project" value="UniProtKB-KW"/>
</dbReference>
<dbReference type="InterPro" id="IPR050168">
    <property type="entry name" value="AAA_ATPase_domain"/>
</dbReference>
<keyword evidence="2 6" id="KW-0067">ATP-binding</keyword>
<dbReference type="InterPro" id="IPR003593">
    <property type="entry name" value="AAA+_ATPase"/>
</dbReference>
<dbReference type="Proteomes" id="UP000192366">
    <property type="component" value="Unassembled WGS sequence"/>
</dbReference>
<dbReference type="Gene3D" id="3.40.50.300">
    <property type="entry name" value="P-loop containing nucleotide triphosphate hydrolases"/>
    <property type="match status" value="1"/>
</dbReference>
<evidence type="ECO:0000256" key="6">
    <source>
        <dbReference type="HAMAP-Rule" id="MF_02112"/>
    </source>
</evidence>
<dbReference type="PROSITE" id="PS00674">
    <property type="entry name" value="AAA"/>
    <property type="match status" value="1"/>
</dbReference>
<dbReference type="GO" id="GO:0010498">
    <property type="term" value="P:proteasomal protein catabolic process"/>
    <property type="evidence" value="ECO:0007669"/>
    <property type="project" value="InterPro"/>
</dbReference>
<keyword evidence="4 6" id="KW-0175">Coiled coil</keyword>
<dbReference type="InterPro" id="IPR027417">
    <property type="entry name" value="P-loop_NTPase"/>
</dbReference>
<comment type="caution">
    <text evidence="9">The sequence shown here is derived from an EMBL/GenBank/DDBJ whole genome shotgun (WGS) entry which is preliminary data.</text>
</comment>
<dbReference type="InterPro" id="IPR003960">
    <property type="entry name" value="ATPase_AAA_CS"/>
</dbReference>
<dbReference type="SUPFAM" id="SSF52540">
    <property type="entry name" value="P-loop containing nucleoside triphosphate hydrolases"/>
    <property type="match status" value="1"/>
</dbReference>
<name>A0A1W9Z521_MYCBA</name>
<evidence type="ECO:0000256" key="3">
    <source>
        <dbReference type="ARBA" id="ARBA00022942"/>
    </source>
</evidence>
<dbReference type="FunFam" id="1.20.5.170:FF:000018">
    <property type="entry name" value="AAA ATPase forming ring-shaped complexes"/>
    <property type="match status" value="1"/>
</dbReference>
<dbReference type="Pfam" id="PF16450">
    <property type="entry name" value="Prot_ATP_ID_OB_C"/>
    <property type="match status" value="1"/>
</dbReference>
<dbReference type="Pfam" id="PF00004">
    <property type="entry name" value="AAA"/>
    <property type="match status" value="1"/>
</dbReference>
<dbReference type="SMART" id="SM00382">
    <property type="entry name" value="AAA"/>
    <property type="match status" value="1"/>
</dbReference>
<comment type="similarity">
    <text evidence="6 7">Belongs to the AAA ATPase family.</text>
</comment>
<proteinExistence type="inferred from homology"/>
<dbReference type="GO" id="GO:0016887">
    <property type="term" value="F:ATP hydrolysis activity"/>
    <property type="evidence" value="ECO:0007669"/>
    <property type="project" value="UniProtKB-UniRule"/>
</dbReference>
<evidence type="ECO:0000256" key="7">
    <source>
        <dbReference type="RuleBase" id="RU003651"/>
    </source>
</evidence>
<dbReference type="GO" id="GO:0019941">
    <property type="term" value="P:modification-dependent protein catabolic process"/>
    <property type="evidence" value="ECO:0007669"/>
    <property type="project" value="InterPro"/>
</dbReference>
<dbReference type="PANTHER" id="PTHR23077:SF144">
    <property type="entry name" value="PROTEASOME-ASSOCIATED ATPASE"/>
    <property type="match status" value="1"/>
</dbReference>
<keyword evidence="3 9" id="KW-0647">Proteasome</keyword>
<feature type="binding site" evidence="6">
    <location>
        <begin position="290"/>
        <end position="295"/>
    </location>
    <ligand>
        <name>ATP</name>
        <dbReference type="ChEBI" id="CHEBI:30616"/>
    </ligand>
</feature>
<keyword evidence="10" id="KW-1185">Reference proteome</keyword>
<feature type="coiled-coil region" evidence="6">
    <location>
        <begin position="10"/>
        <end position="85"/>
    </location>
</feature>
<dbReference type="RefSeq" id="WP_083054772.1">
    <property type="nucleotide sequence ID" value="NZ_JACKVM010000014.1"/>
</dbReference>
<dbReference type="InterPro" id="IPR032501">
    <property type="entry name" value="Prot_ATP_ID_OB_2nd"/>
</dbReference>
<keyword evidence="1 6" id="KW-0547">Nucleotide-binding</keyword>
<dbReference type="PANTHER" id="PTHR23077">
    <property type="entry name" value="AAA-FAMILY ATPASE"/>
    <property type="match status" value="1"/>
</dbReference>
<accession>A0A1W9Z521</accession>
<feature type="domain" description="AAA+ ATPase" evidence="8">
    <location>
        <begin position="279"/>
        <end position="435"/>
    </location>
</feature>
<dbReference type="EMBL" id="MVHJ01000001">
    <property type="protein sequence ID" value="ORA07130.1"/>
    <property type="molecule type" value="Genomic_DNA"/>
</dbReference>
<dbReference type="FunFam" id="2.40.50.140:FF:000169">
    <property type="entry name" value="AAA ATPase forming ring-shaped complexes"/>
    <property type="match status" value="1"/>
</dbReference>
<dbReference type="FunFam" id="3.40.50.300:FF:000155">
    <property type="entry name" value="AAA ATPase forming ring-shaped complexes"/>
    <property type="match status" value="1"/>
</dbReference>
<sequence length="603" mass="66830">MSESERSGFSAEDAAELERLRREAAALREQLEQTVGAGSGLRTARDVQQLEARIDSLAARNAKLMDTLKEARQQLLALREEVDRLGQPPSGYGVLLATYEDETVDVFTSGRKMRLTLSPNIEAASLKQGQTVRLNEALTVVEAGTFEAVGEISTLREILDDGHRALVVGHADEERIVWLAEPLVAAEFLPEGVEVAADDLEDGQPRKLRPGDSLLVDTKAGYAFERIPKAEVEDLVLEEVPDVSYGDIGGLTRQIEQIRDAVELPFLHKDLYREYALRPPKGVLLYGPPGCGKTLIAKAVANSLAKKMAELRGEESREAKSYFLNIKGPELLNKFVGETERHIRLIFQRAREKASEGTPVIVFFDEMDSIFRTRGTGVSSDVETTVVPQLLSEIDGVEGLENVIVIGASNREDMIDPAILRPGRLDVKIKIERPDAEAAQDIFSKYLTEDLPVNADDLDEFGGDRALTVKSMIEKVVDRMYAEIDDNRFLEVTYANGDKEVMYFKDFNSGAMIQNVVDRAKKYAIKSVLETGSRGLRIQHLLDSIVDEFAENEDLPNTTNPDDWARISGKKGERIVYIRTLVTGKSSSASRAIDTESNLGQYL</sequence>
<evidence type="ECO:0000259" key="8">
    <source>
        <dbReference type="SMART" id="SM00382"/>
    </source>
</evidence>
<dbReference type="Gene3D" id="1.10.8.60">
    <property type="match status" value="1"/>
</dbReference>
<evidence type="ECO:0000313" key="10">
    <source>
        <dbReference type="Proteomes" id="UP000192366"/>
    </source>
</evidence>
<dbReference type="AlphaFoldDB" id="A0A1W9Z521"/>
<comment type="subunit">
    <text evidence="6">Homohexamer. Assembles into a hexameric ring structure.</text>
</comment>
<dbReference type="Gene3D" id="1.20.5.170">
    <property type="match status" value="1"/>
</dbReference>
<dbReference type="Pfam" id="PF17758">
    <property type="entry name" value="Prot_ATP_ID_OB_N"/>
    <property type="match status" value="1"/>
</dbReference>
<dbReference type="OrthoDB" id="9809379at2"/>
<protein>
    <recommendedName>
        <fullName evidence="6">AAA ATPase forming ring-shaped complexes</fullName>
        <shortName evidence="6">ARC</shortName>
    </recommendedName>
</protein>
<dbReference type="GO" id="GO:0005524">
    <property type="term" value="F:ATP binding"/>
    <property type="evidence" value="ECO:0007669"/>
    <property type="project" value="UniProtKB-UniRule"/>
</dbReference>
<evidence type="ECO:0000256" key="2">
    <source>
        <dbReference type="ARBA" id="ARBA00022840"/>
    </source>
</evidence>